<evidence type="ECO:0000313" key="3">
    <source>
        <dbReference type="Proteomes" id="UP000642829"/>
    </source>
</evidence>
<proteinExistence type="predicted"/>
<organism evidence="2 3">
    <name type="scientific">Cerasicoccus arenae</name>
    <dbReference type="NCBI Taxonomy" id="424488"/>
    <lineage>
        <taxon>Bacteria</taxon>
        <taxon>Pseudomonadati</taxon>
        <taxon>Verrucomicrobiota</taxon>
        <taxon>Opitutia</taxon>
        <taxon>Puniceicoccales</taxon>
        <taxon>Cerasicoccaceae</taxon>
        <taxon>Cerasicoccus</taxon>
    </lineage>
</organism>
<reference evidence="2" key="2">
    <citation type="submission" date="2020-09" db="EMBL/GenBank/DDBJ databases">
        <authorList>
            <person name="Sun Q."/>
            <person name="Kim S."/>
        </authorList>
    </citation>
    <scope>NUCLEOTIDE SEQUENCE</scope>
    <source>
        <strain evidence="2">KCTC 12870</strain>
    </source>
</reference>
<dbReference type="RefSeq" id="WP_189514969.1">
    <property type="nucleotide sequence ID" value="NZ_BMXG01000012.1"/>
</dbReference>
<dbReference type="AlphaFoldDB" id="A0A8J3DKM3"/>
<comment type="caution">
    <text evidence="2">The sequence shown here is derived from an EMBL/GenBank/DDBJ whole genome shotgun (WGS) entry which is preliminary data.</text>
</comment>
<name>A0A8J3DKM3_9BACT</name>
<sequence length="247" mass="28542">MVLRTVKFAAKTAVLFCLLAVSGLQGQSTGASPAHTVSPELSDEDVWSFIGYLYGYDEEEEAKLARLTPEQKANYIQNVRQMAQDMNVKNPNEFTHEEVVYFSTMRETFRRSKMDLRFALEYGRTMTEADAIRIGQLAAVMIRDYQKEPNLADLVYDRYSPEYPIPTELGFLNPLRVRVAKNAVEMQLYTNVYKPNGPQVRIYVLADEENDAYQVFYENNLEKRKIWRVATPRTQIKSSYGPVQNRH</sequence>
<keyword evidence="3" id="KW-1185">Reference proteome</keyword>
<evidence type="ECO:0000313" key="2">
    <source>
        <dbReference type="EMBL" id="GHC04470.1"/>
    </source>
</evidence>
<gene>
    <name evidence="2" type="ORF">GCM10007047_21540</name>
</gene>
<protein>
    <submittedName>
        <fullName evidence="2">Uncharacterized protein</fullName>
    </submittedName>
</protein>
<dbReference type="Proteomes" id="UP000642829">
    <property type="component" value="Unassembled WGS sequence"/>
</dbReference>
<feature type="chain" id="PRO_5035300170" evidence="1">
    <location>
        <begin position="27"/>
        <end position="247"/>
    </location>
</feature>
<reference evidence="2" key="1">
    <citation type="journal article" date="2014" name="Int. J. Syst. Evol. Microbiol.">
        <title>Complete genome sequence of Corynebacterium casei LMG S-19264T (=DSM 44701T), isolated from a smear-ripened cheese.</title>
        <authorList>
            <consortium name="US DOE Joint Genome Institute (JGI-PGF)"/>
            <person name="Walter F."/>
            <person name="Albersmeier A."/>
            <person name="Kalinowski J."/>
            <person name="Ruckert C."/>
        </authorList>
    </citation>
    <scope>NUCLEOTIDE SEQUENCE</scope>
    <source>
        <strain evidence="2">KCTC 12870</strain>
    </source>
</reference>
<keyword evidence="1" id="KW-0732">Signal</keyword>
<feature type="signal peptide" evidence="1">
    <location>
        <begin position="1"/>
        <end position="26"/>
    </location>
</feature>
<evidence type="ECO:0000256" key="1">
    <source>
        <dbReference type="SAM" id="SignalP"/>
    </source>
</evidence>
<dbReference type="EMBL" id="BMXG01000012">
    <property type="protein sequence ID" value="GHC04470.1"/>
    <property type="molecule type" value="Genomic_DNA"/>
</dbReference>
<accession>A0A8J3DKM3</accession>